<evidence type="ECO:0008006" key="3">
    <source>
        <dbReference type="Google" id="ProtNLM"/>
    </source>
</evidence>
<dbReference type="STRING" id="1317125.SAMN05444128_3903"/>
<evidence type="ECO:0000313" key="2">
    <source>
        <dbReference type="Proteomes" id="UP000187181"/>
    </source>
</evidence>
<dbReference type="RefSeq" id="WP_076672363.1">
    <property type="nucleotide sequence ID" value="NZ_FTPP01000005.1"/>
</dbReference>
<dbReference type="EMBL" id="FTPP01000005">
    <property type="protein sequence ID" value="SIT95081.1"/>
    <property type="molecule type" value="Genomic_DNA"/>
</dbReference>
<dbReference type="Proteomes" id="UP000187181">
    <property type="component" value="Unassembled WGS sequence"/>
</dbReference>
<dbReference type="SUPFAM" id="SSF55961">
    <property type="entry name" value="Bet v1-like"/>
    <property type="match status" value="1"/>
</dbReference>
<keyword evidence="2" id="KW-1185">Reference proteome</keyword>
<proteinExistence type="predicted"/>
<protein>
    <recommendedName>
        <fullName evidence="3">Polyketide cyclase / dehydrase and lipid transport</fullName>
    </recommendedName>
</protein>
<dbReference type="OrthoDB" id="118637at2"/>
<organism evidence="1 2">
    <name type="scientific">Pontibacter indicus</name>
    <dbReference type="NCBI Taxonomy" id="1317125"/>
    <lineage>
        <taxon>Bacteria</taxon>
        <taxon>Pseudomonadati</taxon>
        <taxon>Bacteroidota</taxon>
        <taxon>Cytophagia</taxon>
        <taxon>Cytophagales</taxon>
        <taxon>Hymenobacteraceae</taxon>
        <taxon>Pontibacter</taxon>
    </lineage>
</organism>
<gene>
    <name evidence="1" type="ORF">SAMN05444128_3903</name>
</gene>
<accession>A0A1R3XT81</accession>
<reference evidence="2" key="1">
    <citation type="submission" date="2017-01" db="EMBL/GenBank/DDBJ databases">
        <authorList>
            <person name="Varghese N."/>
            <person name="Submissions S."/>
        </authorList>
    </citation>
    <scope>NUCLEOTIDE SEQUENCE [LARGE SCALE GENOMIC DNA]</scope>
    <source>
        <strain evidence="2">LP100</strain>
    </source>
</reference>
<sequence>MSKVGNHTIRSIDSSIEINGKPEIIWDNITNVKIEQFSDPYIFKLLDIPKPLRAEVLSEGKGGKRIAYFDTGKRFIQEITVWQPFEEYSFLFNPEKGFRVGYFFELSEGVFRILSGAYFLTYSGSKTTLRLKTEYSIDNRFYLLFSLPVNIILKAFQRYLLNSIKKNSE</sequence>
<evidence type="ECO:0000313" key="1">
    <source>
        <dbReference type="EMBL" id="SIT95081.1"/>
    </source>
</evidence>
<dbReference type="AlphaFoldDB" id="A0A1R3XT81"/>
<name>A0A1R3XT81_9BACT</name>